<reference evidence="2" key="1">
    <citation type="submission" date="2022-11" db="UniProtKB">
        <authorList>
            <consortium name="WormBaseParasite"/>
        </authorList>
    </citation>
    <scope>IDENTIFICATION</scope>
</reference>
<evidence type="ECO:0000313" key="1">
    <source>
        <dbReference type="Proteomes" id="UP000887580"/>
    </source>
</evidence>
<dbReference type="WBParaSite" id="PS1159_v2.g21729.t1">
    <property type="protein sequence ID" value="PS1159_v2.g21729.t1"/>
    <property type="gene ID" value="PS1159_v2.g21729"/>
</dbReference>
<sequence length="1023" mass="115485">MPKGVEHTQQLCADIYGVNKFEDTDGPTNVAHTQQNGGHMFKDNQGAVKANTEWALIGNLFGDDDEARLDPFQPTITDPTHQDPLDDDEEEDDKELDCNREPKPDGIQVARNIVTQAEELHQNLSSAIEVANKKLKVLNNACSAVSDDLIEELQTVLIDQIDYLFDGIKTREEALEVLREREEAAQAKVAELQENSQAAAHKPGLSNNISKQLKNLGFNNVQELINKYMKFQDRVQVIEKNFKETAPPSRATSQLSIGKAGCQKSMMNQPSQGQLTSFLPNGVTVPQSRVSLPMPEKFTGKSRKELERFFNLYEASSQSKGWTDEDRAIFLGSYLPKLLVYHDNLRERGASYTEMKKELLAAMGSDGAISTFYLRTELDRIKKPPNKLYKSVFEEVELRVTEAFGNDVNARENELKKILLRLTEEDSDQKILAKRINTAPEWSSVIPFALFAYNTAPHEATGETPHFLLHGYDAVIPRDIDPTAKPTVYQADIDEYKHQVLENLHACQEVVKGKLEKYRLAMEKEYNSRKRTSETEIRVSDLVYVELPTERSKNALSKLASRWEGPARVIEVGKTHVKVKVLQGGTVKEIHLSQVVKWKGKESDAQVLKGTTTRKTRNRRDINVVNFSKVVDYGQLMMDGYCCNDPECELLIGDLNPASAFADVKAKSVMDLAEKTYIAGSTRFKVELKEKCLREGGNDLDDEVITAPKNLIHAAWKVAVCKCRHRRKAFMENVGKPLMNTNVQDLEGINSIMAFVTNAKFMPSGKSDTVVAGGENASIIARAMGAQHWPMLLPDDYIQKSKVIFGGAVKRVIYCPTGELFFRYDSKFAEATKIFLEALENIARHNDVDILVLPILRNCAFPDINQELNIWYKELKIPQNRVLIGGNQEFDEMKLIHWLKATPLSQTNVKYVDHQGILTKDGVQMLGEYLKNLGYSFKINVNCLMERNQDEREISSNGSSKNSIITGASKDRLREWNEKPTFNYKSREIHQNSSEESHGENQNGQEQVRGNDRRKPYARGIGS</sequence>
<protein>
    <submittedName>
        <fullName evidence="2">Integrase catalytic domain-containing protein</fullName>
    </submittedName>
</protein>
<accession>A0AC35FYT4</accession>
<dbReference type="Proteomes" id="UP000887580">
    <property type="component" value="Unplaced"/>
</dbReference>
<organism evidence="1 2">
    <name type="scientific">Panagrolaimus sp. PS1159</name>
    <dbReference type="NCBI Taxonomy" id="55785"/>
    <lineage>
        <taxon>Eukaryota</taxon>
        <taxon>Metazoa</taxon>
        <taxon>Ecdysozoa</taxon>
        <taxon>Nematoda</taxon>
        <taxon>Chromadorea</taxon>
        <taxon>Rhabditida</taxon>
        <taxon>Tylenchina</taxon>
        <taxon>Panagrolaimomorpha</taxon>
        <taxon>Panagrolaimoidea</taxon>
        <taxon>Panagrolaimidae</taxon>
        <taxon>Panagrolaimus</taxon>
    </lineage>
</organism>
<proteinExistence type="predicted"/>
<evidence type="ECO:0000313" key="2">
    <source>
        <dbReference type="WBParaSite" id="PS1159_v2.g21729.t1"/>
    </source>
</evidence>
<name>A0AC35FYT4_9BILA</name>